<comment type="caution">
    <text evidence="1">The sequence shown here is derived from an EMBL/GenBank/DDBJ whole genome shotgun (WGS) entry which is preliminary data.</text>
</comment>
<evidence type="ECO:0000313" key="2">
    <source>
        <dbReference type="Proteomes" id="UP000275401"/>
    </source>
</evidence>
<dbReference type="Proteomes" id="UP000275401">
    <property type="component" value="Unassembled WGS sequence"/>
</dbReference>
<reference evidence="1 2" key="1">
    <citation type="submission" date="2018-11" db="EMBL/GenBank/DDBJ databases">
        <title>The Potential of Streptomyces as Biocontrol Agents against the Tomato grey mould, Botrytis cinerea (Gray mold) Frontiers in Microbiology.</title>
        <authorList>
            <person name="Li D."/>
        </authorList>
    </citation>
    <scope>NUCLEOTIDE SEQUENCE [LARGE SCALE GENOMIC DNA]</scope>
    <source>
        <strain evidence="1 2">NEAU-LD23</strain>
    </source>
</reference>
<gene>
    <name evidence="1" type="ORF">EEJ42_08975</name>
</gene>
<name>A0A3M8WPC5_9ACTN</name>
<evidence type="ECO:0000313" key="1">
    <source>
        <dbReference type="EMBL" id="RNG31120.1"/>
    </source>
</evidence>
<protein>
    <submittedName>
        <fullName evidence="1">Uncharacterized protein</fullName>
    </submittedName>
</protein>
<proteinExistence type="predicted"/>
<dbReference type="AlphaFoldDB" id="A0A3M8WPC5"/>
<accession>A0A3M8WPC5</accession>
<dbReference type="EMBL" id="RIBZ01000115">
    <property type="protein sequence ID" value="RNG31120.1"/>
    <property type="molecule type" value="Genomic_DNA"/>
</dbReference>
<keyword evidence="2" id="KW-1185">Reference proteome</keyword>
<organism evidence="1 2">
    <name type="scientific">Streptomyces botrytidirepellens</name>
    <dbReference type="NCBI Taxonomy" id="2486417"/>
    <lineage>
        <taxon>Bacteria</taxon>
        <taxon>Bacillati</taxon>
        <taxon>Actinomycetota</taxon>
        <taxon>Actinomycetes</taxon>
        <taxon>Kitasatosporales</taxon>
        <taxon>Streptomycetaceae</taxon>
        <taxon>Streptomyces</taxon>
    </lineage>
</organism>
<sequence length="117" mass="10964">MAGLFGLLAGGLLGRGVLVGCSGVPGGGQGGLGFGEGLAGLGDVFADGGGELAEAHDFEGEVVGPFAEGGAAFAGPFDAGDVVAQIGADVEDLRARVAQGRAGGGQFVGVGAGQHGP</sequence>